<keyword evidence="3" id="KW-0539">Nucleus</keyword>
<dbReference type="Gene3D" id="1.25.10.10">
    <property type="entry name" value="Leucine-rich Repeat Variant"/>
    <property type="match status" value="2"/>
</dbReference>
<dbReference type="InterPro" id="IPR016024">
    <property type="entry name" value="ARM-type_fold"/>
</dbReference>
<accession>A0A6G0ZGY4</accession>
<dbReference type="SUPFAM" id="SSF48371">
    <property type="entry name" value="ARM repeat"/>
    <property type="match status" value="2"/>
</dbReference>
<sequence>MRVERSESPTEEVTNILNEAAVAPDENTKLALLLKAKEILLYQEPKFLPQFINDIIAYQNDHSKTIRKFVVAFIEECCTKEKSNVCVTLPNILMLLKDRSLVVQKRVVQAASSIYRAGLQWISMSDLPSSDLSTVWQDLTNLKSHVINMIDNDNEGIRVQVIKFMETVVLVQTYKSEGGVDRENDLSLEDIPLTLKVTRRRRLEDEAKVVFDLLSRFCQSANVGSANLITCMVSLALIAKFRVSFIEKVLTTLETIFKNIPNVLTMSQSTCVQKNLKTQLLGILRLPASIEHQQIIGRLLLDIGASNQEIMKALQVLSKNEDSKKLLRSLKRKNDDKDDKKPEKDDIPEKKRCTEGTPPDRHVNSVKAWVLEKLSIESITNLIMTSMPKLPSKMPSTFVTNYTPIAAAGTDNHIKHVAKLLATLICGSDVVIPDLKYITQNDDESLEGVKEEMIKMEEEDLLLAQPAELNMDNCQIDPIEAEELAIDALLRVLDTSKIILSKQFKEVHIKAITKVAVMCSNDFRNTILDYINLDMPKNMNLCLSWLYEEYSVNQGFIKLPTAFRNSLTSEQNYNTVLCALIRGALNIVDPKEKEDAITTFYFESPLITDDAVDILKEICGDHAFGLFILNELVTKRPPRQLVYLNALLFFTSHKNDKLREISLNFISKLYKNKDLKNIIEEYATFYLGFLRLQLPPDVLFGHETGRLVKSEAWDEDSTTACLYLYFMLMADNYELIHELASVFSNAQGEVKRSIIKLLPHPIQNMPMNSAEMFRLLEEIPKGSEAMITRVLHTITEKDSTSNPKGSGQIKEKKSQSDNDVPSPSESYEFSCPYTLHKTDQFRFMNQLWTVGDIVSVSQPNSAKIIFAQIIELYENQLCEKRAKIIWLAPKANVGVTDESKMVFYDTFIPNEFVHISVDQRLAPIHCLKFVMNVPNLFEYKKHIGTDHLVNTYIVSHAERYAESDEDDGQKSKKIPSTELVSRVKKLYENQIVEVRFLVPIISGLDKKYILNALPQLIKLNPNVVKEVFNRILGINYSNSNPPVSPAELLIALHTMDSDPNDLKYIIKATSLCFAEKSVFTQEVLAIVMQNLMDINPLPTLLMRTVIQSLTTFPRLIAFIMNILQRLILKKVWHQKKQWEGFIKCCQKTKPNSFQVLLQLPPEQLEDVLFQCPEMRKSLLDHVLSFTEVQRLHIRQAIMDVIFGKKLEVPMYQNLKVKCEPVSNTNNQHVIMTNQEKQSPEKITNLKEDELRPPGDCDEDSINGIYFDKLIGKNNRMSDRVHVAKLPKTSSEIISEAKAALNSSLYVKPLTTNRPFTPRERVFFCHRRTNRPPSAFKLQQVQLQEKKKTSCTKLPALYNTKYSTANNLDCKKEIKRQTQSSSPNTTRRRSNSDVANTANISRKKISSLSFPLSIDTLLKNHEQNMYDHEYMSYENEINEARALCFDVHTDCLWIVSLIETKMKKNFETSEMCSLLNKLAMAIKRENLSVIRDENKKETILKTVFKLVNTSPDDELTVHILLVLLQMQVTGKYLATVCKLIFKISRLDKNDNLFLETNILTLFVDILGLATPHEDSESLIYGYGALKFLTMNPDLMERAMNNGCLSLMLLHLKMINLERTERQILPETINHVLYQLTGTLRNVVNDRKFYVELLSSGGLMTIYRALELFSGDIDVVTNISRILSIMSTDEKCCEALVECWSNVSVLMSVIEKYPGQEEIVVRITYALGNILTNNENARHQLYETHCSMGTFLNLMQLYLEKDLNNISRDVKFNIVEDVLIKIIRVIVNMSIQPEIGTKLVKVADDYHPVHKVKECEQFLDSLLTILRRKSIDENEELVLAALAALNNLSYYADMSNPNCGPFGARQLDITQALSLLLTTRNHFCKVEVARVFGNLTRSAAVRDYLLETSGKYSFY</sequence>
<feature type="domain" description="Symplekin/Pta1 N-terminal" evidence="5">
    <location>
        <begin position="102"/>
        <end position="322"/>
    </location>
</feature>
<dbReference type="InterPro" id="IPR011989">
    <property type="entry name" value="ARM-like"/>
</dbReference>
<evidence type="ECO:0000259" key="6">
    <source>
        <dbReference type="Pfam" id="PF12295"/>
    </source>
</evidence>
<keyword evidence="2" id="KW-0507">mRNA processing</keyword>
<evidence type="ECO:0000256" key="2">
    <source>
        <dbReference type="ARBA" id="ARBA00022664"/>
    </source>
</evidence>
<evidence type="ECO:0000256" key="3">
    <source>
        <dbReference type="ARBA" id="ARBA00023242"/>
    </source>
</evidence>
<evidence type="ECO:0000313" key="8">
    <source>
        <dbReference type="Proteomes" id="UP000478052"/>
    </source>
</evidence>
<comment type="subcellular location">
    <subcellularLocation>
        <location evidence="1">Nucleus</location>
    </subcellularLocation>
</comment>
<organism evidence="7 8">
    <name type="scientific">Aphis craccivora</name>
    <name type="common">Cowpea aphid</name>
    <dbReference type="NCBI Taxonomy" id="307492"/>
    <lineage>
        <taxon>Eukaryota</taxon>
        <taxon>Metazoa</taxon>
        <taxon>Ecdysozoa</taxon>
        <taxon>Arthropoda</taxon>
        <taxon>Hexapoda</taxon>
        <taxon>Insecta</taxon>
        <taxon>Pterygota</taxon>
        <taxon>Neoptera</taxon>
        <taxon>Paraneoptera</taxon>
        <taxon>Hemiptera</taxon>
        <taxon>Sternorrhyncha</taxon>
        <taxon>Aphidomorpha</taxon>
        <taxon>Aphidoidea</taxon>
        <taxon>Aphididae</taxon>
        <taxon>Aphidini</taxon>
        <taxon>Aphis</taxon>
        <taxon>Aphis</taxon>
    </lineage>
</organism>
<dbReference type="InterPro" id="IPR032460">
    <property type="entry name" value="Symplekin/Pta1_N"/>
</dbReference>
<feature type="region of interest" description="Disordered" evidence="4">
    <location>
        <begin position="796"/>
        <end position="825"/>
    </location>
</feature>
<evidence type="ECO:0000256" key="1">
    <source>
        <dbReference type="ARBA" id="ARBA00004123"/>
    </source>
</evidence>
<dbReference type="EMBL" id="VUJU01000481">
    <property type="protein sequence ID" value="KAF0770126.1"/>
    <property type="molecule type" value="Genomic_DNA"/>
</dbReference>
<proteinExistence type="predicted"/>
<dbReference type="GO" id="GO:0006397">
    <property type="term" value="P:mRNA processing"/>
    <property type="evidence" value="ECO:0007669"/>
    <property type="project" value="UniProtKB-KW"/>
</dbReference>
<feature type="region of interest" description="Disordered" evidence="4">
    <location>
        <begin position="329"/>
        <end position="359"/>
    </location>
</feature>
<reference evidence="7 8" key="1">
    <citation type="submission" date="2019-08" db="EMBL/GenBank/DDBJ databases">
        <title>Whole genome of Aphis craccivora.</title>
        <authorList>
            <person name="Voronova N.V."/>
            <person name="Shulinski R.S."/>
            <person name="Bandarenka Y.V."/>
            <person name="Zhorov D.G."/>
            <person name="Warner D."/>
        </authorList>
    </citation>
    <scope>NUCLEOTIDE SEQUENCE [LARGE SCALE GENOMIC DNA]</scope>
    <source>
        <strain evidence="7">180601</strain>
        <tissue evidence="7">Whole Body</tissue>
    </source>
</reference>
<dbReference type="PANTHER" id="PTHR15245:SF20">
    <property type="entry name" value="SYMPLEKIN"/>
    <property type="match status" value="1"/>
</dbReference>
<evidence type="ECO:0000313" key="7">
    <source>
        <dbReference type="EMBL" id="KAF0770126.1"/>
    </source>
</evidence>
<feature type="compositionally biased region" description="Basic and acidic residues" evidence="4">
    <location>
        <begin position="332"/>
        <end position="359"/>
    </location>
</feature>
<gene>
    <name evidence="7" type="ORF">FWK35_00001521</name>
</gene>
<protein>
    <submittedName>
        <fullName evidence="7">Symplekin</fullName>
    </submittedName>
</protein>
<name>A0A6G0ZGY4_APHCR</name>
<dbReference type="InterPro" id="IPR022075">
    <property type="entry name" value="Symplekin_C"/>
</dbReference>
<feature type="region of interest" description="Disordered" evidence="4">
    <location>
        <begin position="1371"/>
        <end position="1397"/>
    </location>
</feature>
<feature type="domain" description="Symplekin C-terminal" evidence="6">
    <location>
        <begin position="994"/>
        <end position="1170"/>
    </location>
</feature>
<evidence type="ECO:0000256" key="4">
    <source>
        <dbReference type="SAM" id="MobiDB-lite"/>
    </source>
</evidence>
<dbReference type="Proteomes" id="UP000478052">
    <property type="component" value="Unassembled WGS sequence"/>
</dbReference>
<comment type="caution">
    <text evidence="7">The sequence shown here is derived from an EMBL/GenBank/DDBJ whole genome shotgun (WGS) entry which is preliminary data.</text>
</comment>
<evidence type="ECO:0000259" key="5">
    <source>
        <dbReference type="Pfam" id="PF11935"/>
    </source>
</evidence>
<dbReference type="Pfam" id="PF11935">
    <property type="entry name" value="SYMPK_PTA1_N"/>
    <property type="match status" value="1"/>
</dbReference>
<dbReference type="GO" id="GO:0005847">
    <property type="term" value="C:mRNA cleavage and polyadenylation specificity factor complex"/>
    <property type="evidence" value="ECO:0007669"/>
    <property type="project" value="TreeGrafter"/>
</dbReference>
<dbReference type="InterPro" id="IPR021850">
    <property type="entry name" value="Symplekin/Pta1"/>
</dbReference>
<keyword evidence="8" id="KW-1185">Reference proteome</keyword>
<dbReference type="OrthoDB" id="331600at2759"/>
<dbReference type="PANTHER" id="PTHR15245">
    <property type="entry name" value="SYMPLEKIN-RELATED"/>
    <property type="match status" value="1"/>
</dbReference>
<dbReference type="Pfam" id="PF12295">
    <property type="entry name" value="Symplekin_C"/>
    <property type="match status" value="1"/>
</dbReference>